<evidence type="ECO:0000313" key="1">
    <source>
        <dbReference type="EMBL" id="CUS44118.1"/>
    </source>
</evidence>
<accession>A0A160TIU9</accession>
<gene>
    <name evidence="1" type="ORF">MGWOODY_Smn2430</name>
</gene>
<dbReference type="InterPro" id="IPR027417">
    <property type="entry name" value="P-loop_NTPase"/>
</dbReference>
<dbReference type="EMBL" id="CZQE01000113">
    <property type="protein sequence ID" value="CUS44118.1"/>
    <property type="molecule type" value="Genomic_DNA"/>
</dbReference>
<protein>
    <submittedName>
        <fullName evidence="1">Uncharacterized protein</fullName>
    </submittedName>
</protein>
<organism evidence="1">
    <name type="scientific">hydrothermal vent metagenome</name>
    <dbReference type="NCBI Taxonomy" id="652676"/>
    <lineage>
        <taxon>unclassified sequences</taxon>
        <taxon>metagenomes</taxon>
        <taxon>ecological metagenomes</taxon>
    </lineage>
</organism>
<reference evidence="1" key="1">
    <citation type="submission" date="2015-10" db="EMBL/GenBank/DDBJ databases">
        <authorList>
            <person name="Gilbert D.G."/>
        </authorList>
    </citation>
    <scope>NUCLEOTIDE SEQUENCE</scope>
</reference>
<dbReference type="AlphaFoldDB" id="A0A160TIU9"/>
<name>A0A160TIU9_9ZZZZ</name>
<sequence>MTRHLIHIGYPKTGSTFLQRWFAAHPQIAYAHGGIAGFRSIHSLVAEAAGKDPGYLWRVTSHEAFTFPFLDAGRRDIDLSHPGEGTLEERQARACALLADNFPDAHVLIVTRGFRSMILSSYSQYVRVGGTDDLETQMWLGGKNPWCYDELIAMYRARFGDRVIVLPYELLARDPAGFRAEMERRLGVAPFDFKDAVVNRSLSPVELRWYPRIARLVRRLPFRRRMSRLYLGLVFDNRLSRPIALLNRLSPAKPVDRAVVTDELLEAVRGTADGLAADPIYRPFARDYLFEHLPDPQ</sequence>
<proteinExistence type="predicted"/>
<dbReference type="SUPFAM" id="SSF52540">
    <property type="entry name" value="P-loop containing nucleoside triphosphate hydrolases"/>
    <property type="match status" value="1"/>
</dbReference>
<dbReference type="Gene3D" id="3.40.50.300">
    <property type="entry name" value="P-loop containing nucleotide triphosphate hydrolases"/>
    <property type="match status" value="1"/>
</dbReference>